<evidence type="ECO:0000313" key="3">
    <source>
        <dbReference type="Proteomes" id="UP000193411"/>
    </source>
</evidence>
<sequence>MPPPQHAHVPQHPSLRHLSGRKARRGCPQLSHLERSCILRVVCGSWLGWRTIQGLSEQLAFKLRLGSREVVRVQQSVRHSAACRIAAAQRHVVLLHWGPHGGRCVQLDHVVTPLLARIGWCAQAKAQRCARPTFYFSPSSAALADGDDSSDDDVDVMPPTKRQRNV</sequence>
<dbReference type="EMBL" id="MCFL01000005">
    <property type="protein sequence ID" value="ORZ39600.1"/>
    <property type="molecule type" value="Genomic_DNA"/>
</dbReference>
<name>A0A1Y2HYF3_9FUNG</name>
<keyword evidence="3" id="KW-1185">Reference proteome</keyword>
<comment type="caution">
    <text evidence="2">The sequence shown here is derived from an EMBL/GenBank/DDBJ whole genome shotgun (WGS) entry which is preliminary data.</text>
</comment>
<feature type="compositionally biased region" description="Low complexity" evidence="1">
    <location>
        <begin position="1"/>
        <end position="13"/>
    </location>
</feature>
<gene>
    <name evidence="2" type="ORF">BCR44DRAFT_357715</name>
</gene>
<dbReference type="Proteomes" id="UP000193411">
    <property type="component" value="Unassembled WGS sequence"/>
</dbReference>
<reference evidence="2 3" key="1">
    <citation type="submission" date="2016-07" db="EMBL/GenBank/DDBJ databases">
        <title>Pervasive Adenine N6-methylation of Active Genes in Fungi.</title>
        <authorList>
            <consortium name="DOE Joint Genome Institute"/>
            <person name="Mondo S.J."/>
            <person name="Dannebaum R.O."/>
            <person name="Kuo R.C."/>
            <person name="Labutti K."/>
            <person name="Haridas S."/>
            <person name="Kuo A."/>
            <person name="Salamov A."/>
            <person name="Ahrendt S.R."/>
            <person name="Lipzen A."/>
            <person name="Sullivan W."/>
            <person name="Andreopoulos W.B."/>
            <person name="Clum A."/>
            <person name="Lindquist E."/>
            <person name="Daum C."/>
            <person name="Ramamoorthy G.K."/>
            <person name="Gryganskyi A."/>
            <person name="Culley D."/>
            <person name="Magnuson J.K."/>
            <person name="James T.Y."/>
            <person name="O'Malley M.A."/>
            <person name="Stajich J.E."/>
            <person name="Spatafora J.W."/>
            <person name="Visel A."/>
            <person name="Grigoriev I.V."/>
        </authorList>
    </citation>
    <scope>NUCLEOTIDE SEQUENCE [LARGE SCALE GENOMIC DNA]</scope>
    <source>
        <strain evidence="2 3">PL171</strain>
    </source>
</reference>
<evidence type="ECO:0000313" key="2">
    <source>
        <dbReference type="EMBL" id="ORZ39600.1"/>
    </source>
</evidence>
<dbReference type="AlphaFoldDB" id="A0A1Y2HYF3"/>
<feature type="region of interest" description="Disordered" evidence="1">
    <location>
        <begin position="142"/>
        <end position="166"/>
    </location>
</feature>
<feature type="region of interest" description="Disordered" evidence="1">
    <location>
        <begin position="1"/>
        <end position="22"/>
    </location>
</feature>
<evidence type="ECO:0000256" key="1">
    <source>
        <dbReference type="SAM" id="MobiDB-lite"/>
    </source>
</evidence>
<accession>A0A1Y2HYF3</accession>
<proteinExistence type="predicted"/>
<organism evidence="2 3">
    <name type="scientific">Catenaria anguillulae PL171</name>
    <dbReference type="NCBI Taxonomy" id="765915"/>
    <lineage>
        <taxon>Eukaryota</taxon>
        <taxon>Fungi</taxon>
        <taxon>Fungi incertae sedis</taxon>
        <taxon>Blastocladiomycota</taxon>
        <taxon>Blastocladiomycetes</taxon>
        <taxon>Blastocladiales</taxon>
        <taxon>Catenariaceae</taxon>
        <taxon>Catenaria</taxon>
    </lineage>
</organism>
<feature type="compositionally biased region" description="Acidic residues" evidence="1">
    <location>
        <begin position="145"/>
        <end position="155"/>
    </location>
</feature>
<protein>
    <submittedName>
        <fullName evidence="2">Uncharacterized protein</fullName>
    </submittedName>
</protein>